<keyword evidence="1" id="KW-1133">Transmembrane helix</keyword>
<reference evidence="2 3" key="1">
    <citation type="submission" date="2018-07" db="EMBL/GenBank/DDBJ databases">
        <title>Genomic Encyclopedia of Type Strains, Phase IV (KMG-IV): sequencing the most valuable type-strain genomes for metagenomic binning, comparative biology and taxonomic classification.</title>
        <authorList>
            <person name="Goeker M."/>
        </authorList>
    </citation>
    <scope>NUCLEOTIDE SEQUENCE [LARGE SCALE GENOMIC DNA]</scope>
    <source>
        <strain evidence="2 3">DSM 21634</strain>
    </source>
</reference>
<organism evidence="2 3">
    <name type="scientific">Pseudorhodoferax soli</name>
    <dbReference type="NCBI Taxonomy" id="545864"/>
    <lineage>
        <taxon>Bacteria</taxon>
        <taxon>Pseudomonadati</taxon>
        <taxon>Pseudomonadota</taxon>
        <taxon>Betaproteobacteria</taxon>
        <taxon>Burkholderiales</taxon>
        <taxon>Comamonadaceae</taxon>
    </lineage>
</organism>
<dbReference type="Proteomes" id="UP000252884">
    <property type="component" value="Unassembled WGS sequence"/>
</dbReference>
<keyword evidence="3" id="KW-1185">Reference proteome</keyword>
<accession>A0A368XMG6</accession>
<sequence>MARKKKKAGSSDAIGVLIIVAIGALIAIPKEFWIGLGVLVGTGAIIYFFGKSKKTSMSVEASTPEPAVAVEAVASAPPSQVP</sequence>
<dbReference type="EMBL" id="QPJK01000006">
    <property type="protein sequence ID" value="RCW69202.1"/>
    <property type="molecule type" value="Genomic_DNA"/>
</dbReference>
<name>A0A368XMG6_9BURK</name>
<comment type="caution">
    <text evidence="2">The sequence shown here is derived from an EMBL/GenBank/DDBJ whole genome shotgun (WGS) entry which is preliminary data.</text>
</comment>
<evidence type="ECO:0000313" key="3">
    <source>
        <dbReference type="Proteomes" id="UP000252884"/>
    </source>
</evidence>
<dbReference type="RefSeq" id="WP_114469629.1">
    <property type="nucleotide sequence ID" value="NZ_QPJK01000006.1"/>
</dbReference>
<gene>
    <name evidence="2" type="ORF">DES41_10673</name>
</gene>
<keyword evidence="1" id="KW-0812">Transmembrane</keyword>
<keyword evidence="1" id="KW-0472">Membrane</keyword>
<dbReference type="AlphaFoldDB" id="A0A368XMG6"/>
<feature type="transmembrane region" description="Helical" evidence="1">
    <location>
        <begin position="34"/>
        <end position="50"/>
    </location>
</feature>
<proteinExistence type="predicted"/>
<evidence type="ECO:0000313" key="2">
    <source>
        <dbReference type="EMBL" id="RCW69202.1"/>
    </source>
</evidence>
<protein>
    <submittedName>
        <fullName evidence="2">Uncharacterized protein</fullName>
    </submittedName>
</protein>
<feature type="transmembrane region" description="Helical" evidence="1">
    <location>
        <begin position="12"/>
        <end position="28"/>
    </location>
</feature>
<evidence type="ECO:0000256" key="1">
    <source>
        <dbReference type="SAM" id="Phobius"/>
    </source>
</evidence>